<dbReference type="CDD" id="cd14820">
    <property type="entry name" value="TRAX"/>
    <property type="match status" value="1"/>
</dbReference>
<dbReference type="InterPro" id="IPR002848">
    <property type="entry name" value="Translin_fam"/>
</dbReference>
<dbReference type="Proteomes" id="UP000228896">
    <property type="component" value="Unassembled WGS sequence"/>
</dbReference>
<accession>A0A2M7DNY3</accession>
<protein>
    <recommendedName>
        <fullName evidence="3">Haloacid dehalogenase</fullName>
    </recommendedName>
</protein>
<proteinExistence type="predicted"/>
<dbReference type="AlphaFoldDB" id="A0A2M7DNY3"/>
<organism evidence="1 2">
    <name type="scientific">Candidatus Falkowbacteria bacterium CG02_land_8_20_14_3_00_36_14</name>
    <dbReference type="NCBI Taxonomy" id="1974560"/>
    <lineage>
        <taxon>Bacteria</taxon>
        <taxon>Candidatus Falkowiibacteriota</taxon>
    </lineage>
</organism>
<gene>
    <name evidence="1" type="ORF">COS18_02660</name>
</gene>
<dbReference type="EMBL" id="PETS01000061">
    <property type="protein sequence ID" value="PIV51490.1"/>
    <property type="molecule type" value="Genomic_DNA"/>
</dbReference>
<evidence type="ECO:0000313" key="2">
    <source>
        <dbReference type="Proteomes" id="UP000228896"/>
    </source>
</evidence>
<dbReference type="GO" id="GO:0043565">
    <property type="term" value="F:sequence-specific DNA binding"/>
    <property type="evidence" value="ECO:0007669"/>
    <property type="project" value="InterPro"/>
</dbReference>
<evidence type="ECO:0000313" key="1">
    <source>
        <dbReference type="EMBL" id="PIV51490.1"/>
    </source>
</evidence>
<name>A0A2M7DNY3_9BACT</name>
<dbReference type="PANTHER" id="PTHR10741">
    <property type="entry name" value="TRANSLIN AND TRANSLIN ASSOCIATED PROTEIN X"/>
    <property type="match status" value="1"/>
</dbReference>
<reference evidence="2" key="1">
    <citation type="submission" date="2017-09" db="EMBL/GenBank/DDBJ databases">
        <title>Depth-based differentiation of microbial function through sediment-hosted aquifers and enrichment of novel symbionts in the deep terrestrial subsurface.</title>
        <authorList>
            <person name="Probst A.J."/>
            <person name="Ladd B."/>
            <person name="Jarett J.K."/>
            <person name="Geller-Mcgrath D.E."/>
            <person name="Sieber C.M.K."/>
            <person name="Emerson J.B."/>
            <person name="Anantharaman K."/>
            <person name="Thomas B.C."/>
            <person name="Malmstrom R."/>
            <person name="Stieglmeier M."/>
            <person name="Klingl A."/>
            <person name="Woyke T."/>
            <person name="Ryan C.M."/>
            <person name="Banfield J.F."/>
        </authorList>
    </citation>
    <scope>NUCLEOTIDE SEQUENCE [LARGE SCALE GENOMIC DNA]</scope>
</reference>
<dbReference type="Pfam" id="PF01997">
    <property type="entry name" value="Translin"/>
    <property type="match status" value="1"/>
</dbReference>
<evidence type="ECO:0008006" key="3">
    <source>
        <dbReference type="Google" id="ProtNLM"/>
    </source>
</evidence>
<dbReference type="Gene3D" id="1.20.58.2140">
    <property type="match status" value="1"/>
</dbReference>
<comment type="caution">
    <text evidence="1">The sequence shown here is derived from an EMBL/GenBank/DDBJ whole genome shotgun (WGS) entry which is preliminary data.</text>
</comment>
<dbReference type="SUPFAM" id="SSF74784">
    <property type="entry name" value="Translin"/>
    <property type="match status" value="1"/>
</dbReference>
<sequence length="188" mass="21564">MINKKFIQKLKKDFTDDESARRQIISLANIILYDSKRVIFALHRGDIKKAEEQFTVIENIFKKLEKFGFKRIAAEGAYKAGAEEYVEAKALYLILTNGKISEFKGITLGYESYLGGLCDLTGELVRRAINEAATGNLEEVAKIKKIINNIMAELVEIDMTGYLRTKYDQAKRNLNKIEQIDYEVKIRK</sequence>
<dbReference type="InterPro" id="IPR036081">
    <property type="entry name" value="Translin_sf"/>
</dbReference>